<protein>
    <submittedName>
        <fullName evidence="2">Uncharacterized protein</fullName>
    </submittedName>
</protein>
<keyword evidence="3" id="KW-1185">Reference proteome</keyword>
<reference evidence="3" key="1">
    <citation type="submission" date="2020-01" db="EMBL/GenBank/DDBJ databases">
        <title>Draft genome sequence of the Termite Coptotermes fromosanus.</title>
        <authorList>
            <person name="Itakura S."/>
            <person name="Yosikawa Y."/>
            <person name="Umezawa K."/>
        </authorList>
    </citation>
    <scope>NUCLEOTIDE SEQUENCE [LARGE SCALE GENOMIC DNA]</scope>
</reference>
<dbReference type="AlphaFoldDB" id="A0A6L2Q813"/>
<dbReference type="Proteomes" id="UP000502823">
    <property type="component" value="Unassembled WGS sequence"/>
</dbReference>
<name>A0A6L2Q813_COPFO</name>
<proteinExistence type="predicted"/>
<dbReference type="InParanoid" id="A0A6L2Q813"/>
<feature type="region of interest" description="Disordered" evidence="1">
    <location>
        <begin position="444"/>
        <end position="463"/>
    </location>
</feature>
<accession>A0A6L2Q813</accession>
<feature type="compositionally biased region" description="Basic and acidic residues" evidence="1">
    <location>
        <begin position="269"/>
        <end position="280"/>
    </location>
</feature>
<evidence type="ECO:0000313" key="2">
    <source>
        <dbReference type="EMBL" id="GFG40534.1"/>
    </source>
</evidence>
<feature type="region of interest" description="Disordered" evidence="1">
    <location>
        <begin position="118"/>
        <end position="163"/>
    </location>
</feature>
<comment type="caution">
    <text evidence="2">The sequence shown here is derived from an EMBL/GenBank/DDBJ whole genome shotgun (WGS) entry which is preliminary data.</text>
</comment>
<feature type="non-terminal residue" evidence="2">
    <location>
        <position position="1"/>
    </location>
</feature>
<gene>
    <name evidence="2" type="ORF">Cfor_06400</name>
</gene>
<feature type="compositionally biased region" description="Polar residues" evidence="1">
    <location>
        <begin position="253"/>
        <end position="262"/>
    </location>
</feature>
<feature type="region of interest" description="Disordered" evidence="1">
    <location>
        <begin position="362"/>
        <end position="383"/>
    </location>
</feature>
<feature type="region of interest" description="Disordered" evidence="1">
    <location>
        <begin position="252"/>
        <end position="282"/>
    </location>
</feature>
<sequence length="497" mass="55759">DKQERLKEIMQLVTIYRSQSSALSPSPTNGPNDGSVKLLNLNIFHPSPIDAYPMLSRSFHPSCNLPNNTNIKLWVDGDSMNLLFNLTYPAQQNTTVTIIAATLRLYKFSQGNHTLKAHSCKSAGVSSPNPDNDNDDGEQEPEKDTPAVPEAPELPATPGPVMADDDKQIRVSVYWYTQPLKKNKVVEVENEDGQLLKASDYFTAMNCSEASTARPLPGLLLQKAQSHLESTHGSAGPGLDISHIMANWRDSTHTNPITSNFPGNGRRKKETDQRDEDTPRRVTGSPYVYTFLFPVIDMCTVQVPAQEATNAAFVHHAQHLLTQLMAACRTTHMQNYADVILMHETQNYPTQTQPITEETNKTETTEVNNHNASPAHRQGHKKDQCRNILEAVRLAIPEELSPSMQDSLCSVKIRHLRHHLDEKHRPKNQTGNHKPESAMKIQVTNEENERVSEEIKEQVTWTDDNGREFKEKVTFEEVIRSASPLDSGVIPQRDSDR</sequence>
<organism evidence="2 3">
    <name type="scientific">Coptotermes formosanus</name>
    <name type="common">Formosan subterranean termite</name>
    <dbReference type="NCBI Taxonomy" id="36987"/>
    <lineage>
        <taxon>Eukaryota</taxon>
        <taxon>Metazoa</taxon>
        <taxon>Ecdysozoa</taxon>
        <taxon>Arthropoda</taxon>
        <taxon>Hexapoda</taxon>
        <taxon>Insecta</taxon>
        <taxon>Pterygota</taxon>
        <taxon>Neoptera</taxon>
        <taxon>Polyneoptera</taxon>
        <taxon>Dictyoptera</taxon>
        <taxon>Blattodea</taxon>
        <taxon>Blattoidea</taxon>
        <taxon>Termitoidae</taxon>
        <taxon>Rhinotermitidae</taxon>
        <taxon>Coptotermes</taxon>
    </lineage>
</organism>
<dbReference type="EMBL" id="BLKM01002270">
    <property type="protein sequence ID" value="GFG40534.1"/>
    <property type="molecule type" value="Genomic_DNA"/>
</dbReference>
<evidence type="ECO:0000256" key="1">
    <source>
        <dbReference type="SAM" id="MobiDB-lite"/>
    </source>
</evidence>
<dbReference type="OrthoDB" id="6287506at2759"/>
<feature type="compositionally biased region" description="Basic and acidic residues" evidence="1">
    <location>
        <begin position="447"/>
        <end position="457"/>
    </location>
</feature>
<evidence type="ECO:0000313" key="3">
    <source>
        <dbReference type="Proteomes" id="UP000502823"/>
    </source>
</evidence>